<dbReference type="PANTHER" id="PTHR24148:SF64">
    <property type="entry name" value="HETEROKARYON INCOMPATIBILITY DOMAIN-CONTAINING PROTEIN"/>
    <property type="match status" value="1"/>
</dbReference>
<evidence type="ECO:0000259" key="1">
    <source>
        <dbReference type="Pfam" id="PF06985"/>
    </source>
</evidence>
<organism evidence="2">
    <name type="scientific">Mytilinidion resinicola</name>
    <dbReference type="NCBI Taxonomy" id="574789"/>
    <lineage>
        <taxon>Eukaryota</taxon>
        <taxon>Fungi</taxon>
        <taxon>Dikarya</taxon>
        <taxon>Ascomycota</taxon>
        <taxon>Pezizomycotina</taxon>
        <taxon>Dothideomycetes</taxon>
        <taxon>Pleosporomycetidae</taxon>
        <taxon>Mytilinidiales</taxon>
        <taxon>Mytilinidiaceae</taxon>
        <taxon>Mytilinidion</taxon>
    </lineage>
</organism>
<keyword evidence="3" id="KW-1185">Reference proteome</keyword>
<reference evidence="2 4" key="1">
    <citation type="journal article" date="2020" name="Stud. Mycol.">
        <title>101 Dothideomycetes genomes: a test case for predicting lifestyles and emergence of pathogens.</title>
        <authorList>
            <person name="Haridas S."/>
            <person name="Albert R."/>
            <person name="Binder M."/>
            <person name="Bloem J."/>
            <person name="Labutti K."/>
            <person name="Salamov A."/>
            <person name="Andreopoulos B."/>
            <person name="Baker S."/>
            <person name="Barry K."/>
            <person name="Bills G."/>
            <person name="Bluhm B."/>
            <person name="Cannon C."/>
            <person name="Castanera R."/>
            <person name="Culley D."/>
            <person name="Daum C."/>
            <person name="Ezra D."/>
            <person name="Gonzalez J."/>
            <person name="Henrissat B."/>
            <person name="Kuo A."/>
            <person name="Liang C."/>
            <person name="Lipzen A."/>
            <person name="Lutzoni F."/>
            <person name="Magnuson J."/>
            <person name="Mondo S."/>
            <person name="Nolan M."/>
            <person name="Ohm R."/>
            <person name="Pangilinan J."/>
            <person name="Park H.-J."/>
            <person name="Ramirez L."/>
            <person name="Alfaro M."/>
            <person name="Sun H."/>
            <person name="Tritt A."/>
            <person name="Yoshinaga Y."/>
            <person name="Zwiers L.-H."/>
            <person name="Turgeon B."/>
            <person name="Goodwin S."/>
            <person name="Spatafora J."/>
            <person name="Crous P."/>
            <person name="Grigoriev I."/>
        </authorList>
    </citation>
    <scope>NUCLEOTIDE SEQUENCE</scope>
    <source>
        <strain evidence="2 4">CBS 304.34</strain>
    </source>
</reference>
<dbReference type="Proteomes" id="UP000504636">
    <property type="component" value="Unplaced"/>
</dbReference>
<dbReference type="OrthoDB" id="3553147at2759"/>
<sequence>MLNDLFLGTPALNYRPLSGHNMLRLLELRPGNRNDPICCHFREVSITSPLLYNALSYNWGSSTERIPILCDDAVIEVTCSLFTALNRLRDPVKTLTIWVDALCINQGDLEEKRQQVKMMRNIYAKANTITVWLG</sequence>
<dbReference type="Pfam" id="PF06985">
    <property type="entry name" value="HET"/>
    <property type="match status" value="1"/>
</dbReference>
<name>A0A6A6YN30_9PEZI</name>
<dbReference type="EMBL" id="MU003701">
    <property type="protein sequence ID" value="KAF2809375.1"/>
    <property type="molecule type" value="Genomic_DNA"/>
</dbReference>
<evidence type="ECO:0000313" key="2">
    <source>
        <dbReference type="EMBL" id="KAF2809375.1"/>
    </source>
</evidence>
<gene>
    <name evidence="2 4" type="ORF">BDZ99DRAFT_388832</name>
</gene>
<dbReference type="AlphaFoldDB" id="A0A6A6YN30"/>
<accession>A0A6A6YN30</accession>
<dbReference type="GeneID" id="54456493"/>
<dbReference type="RefSeq" id="XP_033576339.1">
    <property type="nucleotide sequence ID" value="XM_033715600.1"/>
</dbReference>
<dbReference type="InterPro" id="IPR010730">
    <property type="entry name" value="HET"/>
</dbReference>
<reference evidence="4" key="3">
    <citation type="submission" date="2025-04" db="UniProtKB">
        <authorList>
            <consortium name="RefSeq"/>
        </authorList>
    </citation>
    <scope>IDENTIFICATION</scope>
    <source>
        <strain evidence="4">CBS 304.34</strain>
    </source>
</reference>
<evidence type="ECO:0000313" key="4">
    <source>
        <dbReference type="RefSeq" id="XP_033576339.1"/>
    </source>
</evidence>
<feature type="non-terminal residue" evidence="2">
    <location>
        <position position="134"/>
    </location>
</feature>
<dbReference type="PANTHER" id="PTHR24148">
    <property type="entry name" value="ANKYRIN REPEAT DOMAIN-CONTAINING PROTEIN 39 HOMOLOG-RELATED"/>
    <property type="match status" value="1"/>
</dbReference>
<feature type="domain" description="Heterokaryon incompatibility" evidence="1">
    <location>
        <begin position="52"/>
        <end position="134"/>
    </location>
</feature>
<dbReference type="InterPro" id="IPR052895">
    <property type="entry name" value="HetReg/Transcr_Mod"/>
</dbReference>
<evidence type="ECO:0000313" key="3">
    <source>
        <dbReference type="Proteomes" id="UP000504636"/>
    </source>
</evidence>
<reference evidence="4" key="2">
    <citation type="submission" date="2020-04" db="EMBL/GenBank/DDBJ databases">
        <authorList>
            <consortium name="NCBI Genome Project"/>
        </authorList>
    </citation>
    <scope>NUCLEOTIDE SEQUENCE</scope>
    <source>
        <strain evidence="4">CBS 304.34</strain>
    </source>
</reference>
<protein>
    <submittedName>
        <fullName evidence="2 4">HET-domain-containing protein</fullName>
    </submittedName>
</protein>
<proteinExistence type="predicted"/>